<dbReference type="Proteomes" id="UP000087766">
    <property type="component" value="Chromosome 2"/>
</dbReference>
<accession>A0A3Q0FGW3</accession>
<dbReference type="STRING" id="3916.A0A3Q0FGW3"/>
<name>A0A3Q0FGW3_VIGRR</name>
<evidence type="ECO:0000313" key="2">
    <source>
        <dbReference type="RefSeq" id="XP_022642978.1"/>
    </source>
</evidence>
<protein>
    <submittedName>
        <fullName evidence="2">Uncharacterized protein LOC111242704</fullName>
    </submittedName>
</protein>
<gene>
    <name evidence="2" type="primary">LOC111242704</name>
</gene>
<evidence type="ECO:0000313" key="1">
    <source>
        <dbReference type="Proteomes" id="UP000087766"/>
    </source>
</evidence>
<reference evidence="2" key="2">
    <citation type="submission" date="2025-08" db="UniProtKB">
        <authorList>
            <consortium name="RefSeq"/>
        </authorList>
    </citation>
    <scope>IDENTIFICATION</scope>
    <source>
        <tissue evidence="2">Leaf</tissue>
    </source>
</reference>
<sequence>MASSSTRLTVRHSFSTKYISALNKILTNEHQSLILATPFGWFLDFTDNVKLGRKILGELVWKWVDPSSGFLIGDKIVSMNEEDFFLGLGLSLDGKEFNLNGEMRVSKCVKYIGNRTSDLKLVYKCLMKKGKKIPCTPFCSLYILVGICEILFPQRNGKMI</sequence>
<proteinExistence type="predicted"/>
<dbReference type="KEGG" id="vra:111242704"/>
<dbReference type="GeneID" id="111242704"/>
<keyword evidence="1" id="KW-1185">Reference proteome</keyword>
<reference evidence="1" key="1">
    <citation type="journal article" date="2014" name="Nat. Commun.">
        <title>Genome sequence of mungbean and insights into evolution within Vigna species.</title>
        <authorList>
            <person name="Kang Y.J."/>
            <person name="Kim S.K."/>
            <person name="Kim M.Y."/>
            <person name="Lestari P."/>
            <person name="Kim K.H."/>
            <person name="Ha B.K."/>
            <person name="Jun T.H."/>
            <person name="Hwang W.J."/>
            <person name="Lee T."/>
            <person name="Lee J."/>
            <person name="Shim S."/>
            <person name="Yoon M.Y."/>
            <person name="Jang Y.E."/>
            <person name="Han K.S."/>
            <person name="Taeprayoon P."/>
            <person name="Yoon N."/>
            <person name="Somta P."/>
            <person name="Tanya P."/>
            <person name="Kim K.S."/>
            <person name="Gwag J.G."/>
            <person name="Moon J.K."/>
            <person name="Lee Y.H."/>
            <person name="Park B.S."/>
            <person name="Bombarely A."/>
            <person name="Doyle J.J."/>
            <person name="Jackson S.A."/>
            <person name="Schafleitner R."/>
            <person name="Srinives P."/>
            <person name="Varshney R.K."/>
            <person name="Lee S.H."/>
        </authorList>
    </citation>
    <scope>NUCLEOTIDE SEQUENCE [LARGE SCALE GENOMIC DNA]</scope>
    <source>
        <strain evidence="1">cv. VC1973A</strain>
    </source>
</reference>
<organism evidence="1 2">
    <name type="scientific">Vigna radiata var. radiata</name>
    <name type="common">Mung bean</name>
    <name type="synonym">Phaseolus aureus</name>
    <dbReference type="NCBI Taxonomy" id="3916"/>
    <lineage>
        <taxon>Eukaryota</taxon>
        <taxon>Viridiplantae</taxon>
        <taxon>Streptophyta</taxon>
        <taxon>Embryophyta</taxon>
        <taxon>Tracheophyta</taxon>
        <taxon>Spermatophyta</taxon>
        <taxon>Magnoliopsida</taxon>
        <taxon>eudicotyledons</taxon>
        <taxon>Gunneridae</taxon>
        <taxon>Pentapetalae</taxon>
        <taxon>rosids</taxon>
        <taxon>fabids</taxon>
        <taxon>Fabales</taxon>
        <taxon>Fabaceae</taxon>
        <taxon>Papilionoideae</taxon>
        <taxon>50 kb inversion clade</taxon>
        <taxon>NPAAA clade</taxon>
        <taxon>indigoferoid/millettioid clade</taxon>
        <taxon>Phaseoleae</taxon>
        <taxon>Vigna</taxon>
    </lineage>
</organism>
<dbReference type="AlphaFoldDB" id="A0A3Q0FGW3"/>
<dbReference type="RefSeq" id="XP_022642978.1">
    <property type="nucleotide sequence ID" value="XM_022787257.1"/>
</dbReference>